<keyword evidence="3" id="KW-0808">Transferase</keyword>
<dbReference type="AlphaFoldDB" id="A0A9W7A0S6"/>
<dbReference type="PANTHER" id="PTHR43009">
    <property type="entry name" value="HOMOGENTISATE SOLANESYLTRANSFERASE, CHLOROPLASTIC"/>
    <property type="match status" value="1"/>
</dbReference>
<evidence type="ECO:0000256" key="8">
    <source>
        <dbReference type="SAM" id="Phobius"/>
    </source>
</evidence>
<comment type="caution">
    <text evidence="10">The sequence shown here is derived from an EMBL/GenBank/DDBJ whole genome shotgun (WGS) entry which is preliminary data.</text>
</comment>
<feature type="region of interest" description="Disordered" evidence="7">
    <location>
        <begin position="40"/>
        <end position="68"/>
    </location>
</feature>
<dbReference type="Pfam" id="PF01040">
    <property type="entry name" value="UbiA"/>
    <property type="match status" value="1"/>
</dbReference>
<sequence length="382" mass="42081">MARTLWILFMGILTLTNGFTPPTIQRRATQSPFNVNPRFCTSSTPVSTEGRPAFPSVPTEGDFDTSDGGVETTAVREFDAEWKRRAWGLYKFTRPHTIRGTVLASIAGTTRALIDSPAMPLQWSLLLPRAFIGMLALLLGNAFIVGINQIYDKDIDIINKPFLPVASGEMSTRSAWWTVGSCGVLGPLIVYKYFSPLLFKLYMLGWALGSLYSVPPIRTKRNPIAAAGTIALVRGFLLNFGVYYAVKEAIGAPFSWNPKVSFIARFMTVFASVIAITKDLPDIEGDKQANIKTFAIKVGVDKIAKGGAIVLALNYIAAIAQGLLSSTGSFNRVAMVVGHSCLLSWLARNWLRTDTDDIRSVKGFYKSIWDLFYSEYALYTLI</sequence>
<evidence type="ECO:0000256" key="5">
    <source>
        <dbReference type="ARBA" id="ARBA00022989"/>
    </source>
</evidence>
<keyword evidence="5 8" id="KW-1133">Transmembrane helix</keyword>
<dbReference type="CDD" id="cd13960">
    <property type="entry name" value="PT_UbiA_HPT1"/>
    <property type="match status" value="1"/>
</dbReference>
<evidence type="ECO:0000256" key="1">
    <source>
        <dbReference type="ARBA" id="ARBA00004141"/>
    </source>
</evidence>
<feature type="transmembrane region" description="Helical" evidence="8">
    <location>
        <begin position="130"/>
        <end position="151"/>
    </location>
</feature>
<dbReference type="InterPro" id="IPR044502">
    <property type="entry name" value="AtHST-like"/>
</dbReference>
<dbReference type="OrthoDB" id="1502398at2759"/>
<evidence type="ECO:0000256" key="7">
    <source>
        <dbReference type="SAM" id="MobiDB-lite"/>
    </source>
</evidence>
<proteinExistence type="inferred from homology"/>
<dbReference type="Proteomes" id="UP001165122">
    <property type="component" value="Unassembled WGS sequence"/>
</dbReference>
<accession>A0A9W7A0S6</accession>
<feature type="signal peptide" evidence="9">
    <location>
        <begin position="1"/>
        <end position="18"/>
    </location>
</feature>
<dbReference type="NCBIfam" id="NF009525">
    <property type="entry name" value="PRK12887.1"/>
    <property type="match status" value="1"/>
</dbReference>
<feature type="transmembrane region" description="Helical" evidence="8">
    <location>
        <begin position="172"/>
        <end position="191"/>
    </location>
</feature>
<name>A0A9W7A0S6_9STRA</name>
<evidence type="ECO:0000256" key="4">
    <source>
        <dbReference type="ARBA" id="ARBA00022692"/>
    </source>
</evidence>
<dbReference type="GO" id="GO:0016020">
    <property type="term" value="C:membrane"/>
    <property type="evidence" value="ECO:0007669"/>
    <property type="project" value="UniProtKB-SubCell"/>
</dbReference>
<reference evidence="11" key="1">
    <citation type="journal article" date="2023" name="Commun. Biol.">
        <title>Genome analysis of Parmales, the sister group of diatoms, reveals the evolutionary specialization of diatoms from phago-mixotrophs to photoautotrophs.</title>
        <authorList>
            <person name="Ban H."/>
            <person name="Sato S."/>
            <person name="Yoshikawa S."/>
            <person name="Yamada K."/>
            <person name="Nakamura Y."/>
            <person name="Ichinomiya M."/>
            <person name="Sato N."/>
            <person name="Blanc-Mathieu R."/>
            <person name="Endo H."/>
            <person name="Kuwata A."/>
            <person name="Ogata H."/>
        </authorList>
    </citation>
    <scope>NUCLEOTIDE SEQUENCE [LARGE SCALE GENOMIC DNA]</scope>
    <source>
        <strain evidence="11">NIES 3700</strain>
    </source>
</reference>
<comment type="subcellular location">
    <subcellularLocation>
        <location evidence="1">Membrane</location>
        <topology evidence="1">Multi-pass membrane protein</topology>
    </subcellularLocation>
</comment>
<feature type="chain" id="PRO_5040823001" evidence="9">
    <location>
        <begin position="19"/>
        <end position="382"/>
    </location>
</feature>
<dbReference type="GO" id="GO:0004659">
    <property type="term" value="F:prenyltransferase activity"/>
    <property type="evidence" value="ECO:0007669"/>
    <property type="project" value="InterPro"/>
</dbReference>
<protein>
    <submittedName>
        <fullName evidence="10">Uncharacterized protein</fullName>
    </submittedName>
</protein>
<evidence type="ECO:0000256" key="3">
    <source>
        <dbReference type="ARBA" id="ARBA00022679"/>
    </source>
</evidence>
<comment type="similarity">
    <text evidence="2">Belongs to the UbiA prenyltransferase family.</text>
</comment>
<dbReference type="InterPro" id="IPR044878">
    <property type="entry name" value="UbiA_sf"/>
</dbReference>
<keyword evidence="4 8" id="KW-0812">Transmembrane</keyword>
<feature type="transmembrane region" description="Helical" evidence="8">
    <location>
        <begin position="226"/>
        <end position="246"/>
    </location>
</feature>
<keyword evidence="9" id="KW-0732">Signal</keyword>
<evidence type="ECO:0000256" key="9">
    <source>
        <dbReference type="SAM" id="SignalP"/>
    </source>
</evidence>
<gene>
    <name evidence="10" type="ORF">TrLO_g13621</name>
</gene>
<dbReference type="InterPro" id="IPR000537">
    <property type="entry name" value="UbiA_prenyltransferase"/>
</dbReference>
<evidence type="ECO:0000256" key="2">
    <source>
        <dbReference type="ARBA" id="ARBA00005985"/>
    </source>
</evidence>
<organism evidence="10 11">
    <name type="scientific">Triparma laevis f. longispina</name>
    <dbReference type="NCBI Taxonomy" id="1714387"/>
    <lineage>
        <taxon>Eukaryota</taxon>
        <taxon>Sar</taxon>
        <taxon>Stramenopiles</taxon>
        <taxon>Ochrophyta</taxon>
        <taxon>Bolidophyceae</taxon>
        <taxon>Parmales</taxon>
        <taxon>Triparmaceae</taxon>
        <taxon>Triparma</taxon>
    </lineage>
</organism>
<feature type="transmembrane region" description="Helical" evidence="8">
    <location>
        <begin position="302"/>
        <end position="324"/>
    </location>
</feature>
<evidence type="ECO:0000256" key="6">
    <source>
        <dbReference type="ARBA" id="ARBA00023136"/>
    </source>
</evidence>
<keyword evidence="6 8" id="KW-0472">Membrane</keyword>
<dbReference type="Gene3D" id="1.10.357.140">
    <property type="entry name" value="UbiA prenyltransferase"/>
    <property type="match status" value="1"/>
</dbReference>
<evidence type="ECO:0000313" key="10">
    <source>
        <dbReference type="EMBL" id="GMH60795.1"/>
    </source>
</evidence>
<dbReference type="EMBL" id="BRXW01000504">
    <property type="protein sequence ID" value="GMH60795.1"/>
    <property type="molecule type" value="Genomic_DNA"/>
</dbReference>
<dbReference type="PANTHER" id="PTHR43009:SF7">
    <property type="entry name" value="HOMOGENTISATE GERANYLGERANYLTRANSFERASE, CHLOROPLASTIC"/>
    <property type="match status" value="1"/>
</dbReference>
<keyword evidence="11" id="KW-1185">Reference proteome</keyword>
<evidence type="ECO:0000313" key="11">
    <source>
        <dbReference type="Proteomes" id="UP001165122"/>
    </source>
</evidence>